<feature type="non-terminal residue" evidence="1">
    <location>
        <position position="1"/>
    </location>
</feature>
<sequence length="37" mass="3989">AADGVAGRVPGHIYGRRASFRGNIAHRPRTTTEREGV</sequence>
<name>A0A6J4QBR2_9PSEU</name>
<evidence type="ECO:0000313" key="1">
    <source>
        <dbReference type="EMBL" id="CAA9439332.1"/>
    </source>
</evidence>
<proteinExistence type="predicted"/>
<dbReference type="AlphaFoldDB" id="A0A6J4QBR2"/>
<organism evidence="1">
    <name type="scientific">uncultured Pseudonocardia sp</name>
    <dbReference type="NCBI Taxonomy" id="211455"/>
    <lineage>
        <taxon>Bacteria</taxon>
        <taxon>Bacillati</taxon>
        <taxon>Actinomycetota</taxon>
        <taxon>Actinomycetes</taxon>
        <taxon>Pseudonocardiales</taxon>
        <taxon>Pseudonocardiaceae</taxon>
        <taxon>Pseudonocardia</taxon>
        <taxon>environmental samples</taxon>
    </lineage>
</organism>
<reference evidence="1" key="1">
    <citation type="submission" date="2020-02" db="EMBL/GenBank/DDBJ databases">
        <authorList>
            <person name="Meier V. D."/>
        </authorList>
    </citation>
    <scope>NUCLEOTIDE SEQUENCE</scope>
    <source>
        <strain evidence="1">AVDCRST_MAG66</strain>
    </source>
</reference>
<feature type="non-terminal residue" evidence="1">
    <location>
        <position position="37"/>
    </location>
</feature>
<dbReference type="EMBL" id="CADCUS010000531">
    <property type="protein sequence ID" value="CAA9439332.1"/>
    <property type="molecule type" value="Genomic_DNA"/>
</dbReference>
<accession>A0A6J4QBR2</accession>
<gene>
    <name evidence="1" type="ORF">AVDCRST_MAG66-3864</name>
</gene>
<protein>
    <submittedName>
        <fullName evidence="1">Uncharacterized protein</fullName>
    </submittedName>
</protein>